<organism evidence="7 8">
    <name type="scientific">Bugula neritina</name>
    <name type="common">Brown bryozoan</name>
    <name type="synonym">Sertularia neritina</name>
    <dbReference type="NCBI Taxonomy" id="10212"/>
    <lineage>
        <taxon>Eukaryota</taxon>
        <taxon>Metazoa</taxon>
        <taxon>Spiralia</taxon>
        <taxon>Lophotrochozoa</taxon>
        <taxon>Bryozoa</taxon>
        <taxon>Gymnolaemata</taxon>
        <taxon>Cheilostomatida</taxon>
        <taxon>Flustrina</taxon>
        <taxon>Buguloidea</taxon>
        <taxon>Bugulidae</taxon>
        <taxon>Bugula</taxon>
    </lineage>
</organism>
<comment type="similarity">
    <text evidence="2">Belongs to the SAM50/omp85 family.</text>
</comment>
<protein>
    <submittedName>
        <fullName evidence="7">SAMM50</fullName>
    </submittedName>
</protein>
<dbReference type="OrthoDB" id="1724197at2759"/>
<evidence type="ECO:0000313" key="7">
    <source>
        <dbReference type="EMBL" id="KAF6024435.1"/>
    </source>
</evidence>
<dbReference type="PANTHER" id="PTHR12815:SF18">
    <property type="entry name" value="SORTING AND ASSEMBLY MACHINERY COMPONENT 50 HOMOLOG"/>
    <property type="match status" value="1"/>
</dbReference>
<keyword evidence="5" id="KW-0472">Membrane</keyword>
<dbReference type="AlphaFoldDB" id="A0A7J7JE96"/>
<dbReference type="Proteomes" id="UP000593567">
    <property type="component" value="Unassembled WGS sequence"/>
</dbReference>
<dbReference type="Pfam" id="PF01103">
    <property type="entry name" value="Omp85"/>
    <property type="match status" value="1"/>
</dbReference>
<name>A0A7J7JE96_BUGNE</name>
<reference evidence="7" key="1">
    <citation type="submission" date="2020-06" db="EMBL/GenBank/DDBJ databases">
        <title>Draft genome of Bugula neritina, a colonial animal packing powerful symbionts and potential medicines.</title>
        <authorList>
            <person name="Rayko M."/>
        </authorList>
    </citation>
    <scope>NUCLEOTIDE SEQUENCE [LARGE SCALE GENOMIC DNA]</scope>
    <source>
        <strain evidence="7">Kwan_BN1</strain>
    </source>
</reference>
<comment type="caution">
    <text evidence="7">The sequence shown here is derived from an EMBL/GenBank/DDBJ whole genome shotgun (WGS) entry which is preliminary data.</text>
</comment>
<evidence type="ECO:0000256" key="3">
    <source>
        <dbReference type="ARBA" id="ARBA00022452"/>
    </source>
</evidence>
<dbReference type="InterPro" id="IPR039910">
    <property type="entry name" value="D15-like"/>
</dbReference>
<evidence type="ECO:0000256" key="5">
    <source>
        <dbReference type="ARBA" id="ARBA00023136"/>
    </source>
</evidence>
<keyword evidence="3" id="KW-1134">Transmembrane beta strand</keyword>
<dbReference type="GO" id="GO:0045040">
    <property type="term" value="P:protein insertion into mitochondrial outer membrane"/>
    <property type="evidence" value="ECO:0007669"/>
    <property type="project" value="TreeGrafter"/>
</dbReference>
<evidence type="ECO:0000256" key="2">
    <source>
        <dbReference type="ARBA" id="ARBA00010913"/>
    </source>
</evidence>
<gene>
    <name evidence="7" type="ORF">EB796_017253</name>
</gene>
<evidence type="ECO:0000256" key="4">
    <source>
        <dbReference type="ARBA" id="ARBA00022692"/>
    </source>
</evidence>
<dbReference type="GO" id="GO:0033108">
    <property type="term" value="P:mitochondrial respiratory chain complex assembly"/>
    <property type="evidence" value="ECO:0007669"/>
    <property type="project" value="TreeGrafter"/>
</dbReference>
<comment type="subcellular location">
    <subcellularLocation>
        <location evidence="1">Mitochondrion outer membrane</location>
        <topology evidence="1">Multi-pass membrane protein</topology>
    </subcellularLocation>
</comment>
<dbReference type="PANTHER" id="PTHR12815">
    <property type="entry name" value="SORTING AND ASSEMBLY MACHINERY SAMM50 PROTEIN FAMILY MEMBER"/>
    <property type="match status" value="1"/>
</dbReference>
<keyword evidence="8" id="KW-1185">Reference proteome</keyword>
<proteinExistence type="inferred from homology"/>
<sequence length="444" mass="49547">MSFTEEEIEEFLKRPIHISKVVVDGVSRTKDDLIKDVFTQFFNIHTCEEYLKTAQDVQTLLNGLSVTKGVQVLLDDESDSTLSVKVNLTERSRWSGGIKGFLGNDQDATMGVGGGLNINGLFPNLFGRAEKVSCCWIKALTNHRKELVFTKPMQPHLSSFIGGSLFNYSGNVTLSGYKENNSGVSLDLTVPRGFFSHKVSWQGVWRRLLPFNNQTCFAVREQAGHSLKSSLKYELVYDDRDDFIMPSNGKLLRLSQELAGFGGDAKFYSKQLVVQLNKSLFNDDRVVVQLGANVGHIQPLNLFKNNSKGVSIMDKFYLGGPTSLRGFQNKGIGPRERDNALGADMFWQLSAHLRLSLPGVRGGILDKFKPQLFVNCGNATNYSTEEPLRDNLRRNINTMRVSYGAGIVTNFVGVKMELNYCVPFKFQVQDKIKHGLQFGVSVGD</sequence>
<dbReference type="Gene3D" id="2.40.160.50">
    <property type="entry name" value="membrane protein fhac: a member of the omp85/tpsb transporter family"/>
    <property type="match status" value="1"/>
</dbReference>
<evidence type="ECO:0000313" key="8">
    <source>
        <dbReference type="Proteomes" id="UP000593567"/>
    </source>
</evidence>
<accession>A0A7J7JE96</accession>
<evidence type="ECO:0000259" key="6">
    <source>
        <dbReference type="Pfam" id="PF01103"/>
    </source>
</evidence>
<evidence type="ECO:0000256" key="1">
    <source>
        <dbReference type="ARBA" id="ARBA00004374"/>
    </source>
</evidence>
<dbReference type="InterPro" id="IPR000184">
    <property type="entry name" value="Bac_surfAg_D15"/>
</dbReference>
<feature type="domain" description="Bacterial surface antigen (D15)" evidence="6">
    <location>
        <begin position="124"/>
        <end position="441"/>
    </location>
</feature>
<keyword evidence="4" id="KW-0812">Transmembrane</keyword>
<dbReference type="GO" id="GO:0005741">
    <property type="term" value="C:mitochondrial outer membrane"/>
    <property type="evidence" value="ECO:0007669"/>
    <property type="project" value="UniProtKB-SubCell"/>
</dbReference>
<dbReference type="EMBL" id="VXIV02002581">
    <property type="protein sequence ID" value="KAF6024435.1"/>
    <property type="molecule type" value="Genomic_DNA"/>
</dbReference>